<dbReference type="AlphaFoldDB" id="A0A4R2LAH2"/>
<name>A0A4R2LAH2_9GAMM</name>
<proteinExistence type="predicted"/>
<gene>
    <name evidence="2" type="ORF">EV699_101222</name>
</gene>
<dbReference type="SUPFAM" id="SSF52141">
    <property type="entry name" value="Uracil-DNA glycosylase-like"/>
    <property type="match status" value="1"/>
</dbReference>
<organism evidence="2 3">
    <name type="scientific">Plasticicumulans lactativorans</name>
    <dbReference type="NCBI Taxonomy" id="1133106"/>
    <lineage>
        <taxon>Bacteria</taxon>
        <taxon>Pseudomonadati</taxon>
        <taxon>Pseudomonadota</taxon>
        <taxon>Gammaproteobacteria</taxon>
        <taxon>Candidatus Competibacteraceae</taxon>
        <taxon>Plasticicumulans</taxon>
    </lineage>
</organism>
<dbReference type="OrthoDB" id="9799921at2"/>
<dbReference type="NCBIfam" id="TIGR04274">
    <property type="entry name" value="hypoxanDNAglyco"/>
    <property type="match status" value="1"/>
</dbReference>
<accession>A0A4R2LAH2</accession>
<comment type="caution">
    <text evidence="2">The sequence shown here is derived from an EMBL/GenBank/DDBJ whole genome shotgun (WGS) entry which is preliminary data.</text>
</comment>
<evidence type="ECO:0000313" key="2">
    <source>
        <dbReference type="EMBL" id="TCO83838.1"/>
    </source>
</evidence>
<dbReference type="Gene3D" id="3.40.470.10">
    <property type="entry name" value="Uracil-DNA glycosylase-like domain"/>
    <property type="match status" value="1"/>
</dbReference>
<dbReference type="SMART" id="SM00986">
    <property type="entry name" value="UDG"/>
    <property type="match status" value="1"/>
</dbReference>
<dbReference type="CDD" id="cd10032">
    <property type="entry name" value="UDG-F6_HDG"/>
    <property type="match status" value="1"/>
</dbReference>
<dbReference type="InterPro" id="IPR036895">
    <property type="entry name" value="Uracil-DNA_glycosylase-like_sf"/>
</dbReference>
<dbReference type="Proteomes" id="UP000295765">
    <property type="component" value="Unassembled WGS sequence"/>
</dbReference>
<protein>
    <submittedName>
        <fullName evidence="2">G/U mismatch-specific uracil-DNA glycosylase</fullName>
    </submittedName>
</protein>
<feature type="domain" description="Uracil-DNA glycosylase-like" evidence="1">
    <location>
        <begin position="14"/>
        <end position="171"/>
    </location>
</feature>
<dbReference type="Pfam" id="PF03167">
    <property type="entry name" value="UDG"/>
    <property type="match status" value="1"/>
</dbReference>
<dbReference type="InterPro" id="IPR005122">
    <property type="entry name" value="Uracil-DNA_glycosylase-like"/>
</dbReference>
<evidence type="ECO:0000259" key="1">
    <source>
        <dbReference type="SMART" id="SM00986"/>
    </source>
</evidence>
<dbReference type="InterPro" id="IPR026353">
    <property type="entry name" value="Hypoxan-DNA_Glyclase"/>
</dbReference>
<reference evidence="2 3" key="1">
    <citation type="submission" date="2019-03" db="EMBL/GenBank/DDBJ databases">
        <title>Genomic Encyclopedia of Type Strains, Phase IV (KMG-IV): sequencing the most valuable type-strain genomes for metagenomic binning, comparative biology and taxonomic classification.</title>
        <authorList>
            <person name="Goeker M."/>
        </authorList>
    </citation>
    <scope>NUCLEOTIDE SEQUENCE [LARGE SCALE GENOMIC DNA]</scope>
    <source>
        <strain evidence="2 3">DSM 25287</strain>
    </source>
</reference>
<evidence type="ECO:0000313" key="3">
    <source>
        <dbReference type="Proteomes" id="UP000295765"/>
    </source>
</evidence>
<sequence length="177" mass="18619">MNDMTATPPLRGFAPIAAADARVLVLGSMPSAASLAAQQYYAHPRNAFWPLMGELFDAGPGLPYAERAARLRAAGVAVWDVLAACRRDGSLDAAIDPASMQINDFPAFFAAHPGITRVFFNGGTAEAVFRRWVLRRLDPLALPALVRLPSTSPAHAGRSLAAKLAAWRALAVAAAGG</sequence>
<dbReference type="SMART" id="SM00987">
    <property type="entry name" value="UreE_C"/>
    <property type="match status" value="1"/>
</dbReference>
<dbReference type="EMBL" id="SLWY01000001">
    <property type="protein sequence ID" value="TCO83838.1"/>
    <property type="molecule type" value="Genomic_DNA"/>
</dbReference>
<dbReference type="RefSeq" id="WP_132538101.1">
    <property type="nucleotide sequence ID" value="NZ_SLWY01000001.1"/>
</dbReference>
<keyword evidence="3" id="KW-1185">Reference proteome</keyword>